<dbReference type="Proteomes" id="UP001597227">
    <property type="component" value="Unassembled WGS sequence"/>
</dbReference>
<accession>A0ABW4MJ57</accession>
<reference evidence="3" key="1">
    <citation type="journal article" date="2019" name="Int. J. Syst. Evol. Microbiol.">
        <title>The Global Catalogue of Microorganisms (GCM) 10K type strain sequencing project: providing services to taxonomists for standard genome sequencing and annotation.</title>
        <authorList>
            <consortium name="The Broad Institute Genomics Platform"/>
            <consortium name="The Broad Institute Genome Sequencing Center for Infectious Disease"/>
            <person name="Wu L."/>
            <person name="Ma J."/>
        </authorList>
    </citation>
    <scope>NUCLEOTIDE SEQUENCE [LARGE SCALE GENOMIC DNA]</scope>
    <source>
        <strain evidence="3">CCUG 15531</strain>
    </source>
</reference>
<organism evidence="2 3">
    <name type="scientific">Fredinandcohnia salidurans</name>
    <dbReference type="NCBI Taxonomy" id="2595041"/>
    <lineage>
        <taxon>Bacteria</taxon>
        <taxon>Bacillati</taxon>
        <taxon>Bacillota</taxon>
        <taxon>Bacilli</taxon>
        <taxon>Bacillales</taxon>
        <taxon>Bacillaceae</taxon>
        <taxon>Fredinandcohnia</taxon>
    </lineage>
</organism>
<dbReference type="RefSeq" id="WP_304220459.1">
    <property type="nucleotide sequence ID" value="NZ_JBHUEK010000007.1"/>
</dbReference>
<gene>
    <name evidence="2" type="ORF">ACFSFW_05180</name>
</gene>
<evidence type="ECO:0000313" key="3">
    <source>
        <dbReference type="Proteomes" id="UP001597227"/>
    </source>
</evidence>
<sequence length="44" mass="4931">MANRNPVEFTGKVLDKRNTLTGPNDEGKNGHPKRPQNVSIKENK</sequence>
<comment type="caution">
    <text evidence="2">The sequence shown here is derived from an EMBL/GenBank/DDBJ whole genome shotgun (WGS) entry which is preliminary data.</text>
</comment>
<name>A0ABW4MJ57_9BACI</name>
<evidence type="ECO:0000256" key="1">
    <source>
        <dbReference type="SAM" id="MobiDB-lite"/>
    </source>
</evidence>
<keyword evidence="3" id="KW-1185">Reference proteome</keyword>
<proteinExistence type="predicted"/>
<protein>
    <submittedName>
        <fullName evidence="2">Uncharacterized protein</fullName>
    </submittedName>
</protein>
<evidence type="ECO:0000313" key="2">
    <source>
        <dbReference type="EMBL" id="MFD1778052.1"/>
    </source>
</evidence>
<dbReference type="EMBL" id="JBHUEK010000007">
    <property type="protein sequence ID" value="MFD1778052.1"/>
    <property type="molecule type" value="Genomic_DNA"/>
</dbReference>
<feature type="region of interest" description="Disordered" evidence="1">
    <location>
        <begin position="1"/>
        <end position="44"/>
    </location>
</feature>